<dbReference type="EMBL" id="CP104146">
    <property type="protein sequence ID" value="UWU19555.1"/>
    <property type="molecule type" value="Genomic_DNA"/>
</dbReference>
<dbReference type="Proteomes" id="UP001060123">
    <property type="component" value="Plasmid pWSM1592_3"/>
</dbReference>
<proteinExistence type="predicted"/>
<geneLocation type="plasmid" evidence="1 2">
    <name>pWSM1592_3</name>
</geneLocation>
<sequence length="157" mass="17269">MSASLIFDLAPIGSLVSWSDGTPRPPESFRNKLAAWETRNSQGRLIRKEAPRRLGSYTAPGFFTLHEGDIGSKTIILVTIRRTFGLDSDLTFRVIARPAPGSVRIFDRAGDTREVLHLDEDRHAAEAWLKTHRYPGAVLEEVTDDEAAAAGLEGRAA</sequence>
<dbReference type="RefSeq" id="WP_027512941.1">
    <property type="nucleotide sequence ID" value="NZ_CP104146.1"/>
</dbReference>
<protein>
    <submittedName>
        <fullName evidence="1">Uncharacterized protein</fullName>
    </submittedName>
</protein>
<keyword evidence="2" id="KW-1185">Reference proteome</keyword>
<name>A0ABY5XYG9_RHISU</name>
<dbReference type="InterPro" id="IPR017042">
    <property type="entry name" value="UCP036055"/>
</dbReference>
<accession>A0ABY5XYG9</accession>
<dbReference type="PIRSF" id="PIRSF036055">
    <property type="entry name" value="UCP036055"/>
    <property type="match status" value="1"/>
</dbReference>
<keyword evidence="1" id="KW-0614">Plasmid</keyword>
<evidence type="ECO:0000313" key="1">
    <source>
        <dbReference type="EMBL" id="UWU19555.1"/>
    </source>
</evidence>
<gene>
    <name evidence="1" type="ORF">N2599_36595</name>
</gene>
<reference evidence="1" key="1">
    <citation type="submission" date="2022-09" db="EMBL/GenBank/DDBJ databases">
        <title>Australian commercial rhizobial inoculants.</title>
        <authorList>
            <person name="Kohlmeier M.G."/>
            <person name="O'Hara G.W."/>
            <person name="Colombi E."/>
            <person name="Ramsay J.P."/>
            <person name="Terpolilli J."/>
        </authorList>
    </citation>
    <scope>NUCLEOTIDE SEQUENCE</scope>
    <source>
        <strain evidence="1">WSM1592</strain>
        <plasmid evidence="1">pWSM1592_3</plasmid>
    </source>
</reference>
<organism evidence="1 2">
    <name type="scientific">Rhizobium sullae</name>
    <name type="common">Rhizobium hedysari</name>
    <dbReference type="NCBI Taxonomy" id="50338"/>
    <lineage>
        <taxon>Bacteria</taxon>
        <taxon>Pseudomonadati</taxon>
        <taxon>Pseudomonadota</taxon>
        <taxon>Alphaproteobacteria</taxon>
        <taxon>Hyphomicrobiales</taxon>
        <taxon>Rhizobiaceae</taxon>
        <taxon>Rhizobium/Agrobacterium group</taxon>
        <taxon>Rhizobium</taxon>
    </lineage>
</organism>
<evidence type="ECO:0000313" key="2">
    <source>
        <dbReference type="Proteomes" id="UP001060123"/>
    </source>
</evidence>